<dbReference type="CDD" id="cd03215">
    <property type="entry name" value="ABC_Carb_Monos_II"/>
    <property type="match status" value="1"/>
</dbReference>
<dbReference type="GO" id="GO:0005886">
    <property type="term" value="C:plasma membrane"/>
    <property type="evidence" value="ECO:0007669"/>
    <property type="project" value="UniProtKB-SubCell"/>
</dbReference>
<protein>
    <submittedName>
        <fullName evidence="10">Ribose import ATP-binding protein RbsA</fullName>
    </submittedName>
</protein>
<dbReference type="InterPro" id="IPR003593">
    <property type="entry name" value="AAA+_ATPase"/>
</dbReference>
<dbReference type="FunFam" id="3.40.50.300:FF:000127">
    <property type="entry name" value="Ribose import ATP-binding protein RbsA"/>
    <property type="match status" value="1"/>
</dbReference>
<dbReference type="SUPFAM" id="SSF52540">
    <property type="entry name" value="P-loop containing nucleoside triphosphate hydrolases"/>
    <property type="match status" value="2"/>
</dbReference>
<accession>A0A919X6S8</accession>
<keyword evidence="8" id="KW-0472">Membrane</keyword>
<evidence type="ECO:0000256" key="8">
    <source>
        <dbReference type="ARBA" id="ARBA00023136"/>
    </source>
</evidence>
<keyword evidence="11" id="KW-1185">Reference proteome</keyword>
<dbReference type="SMART" id="SM00382">
    <property type="entry name" value="AAA"/>
    <property type="match status" value="2"/>
</dbReference>
<keyword evidence="5" id="KW-0547">Nucleotide-binding</keyword>
<feature type="domain" description="ABC transporter" evidence="9">
    <location>
        <begin position="245"/>
        <end position="495"/>
    </location>
</feature>
<keyword evidence="7" id="KW-1278">Translocase</keyword>
<dbReference type="Gene3D" id="3.40.50.300">
    <property type="entry name" value="P-loop containing nucleotide triphosphate hydrolases"/>
    <property type="match status" value="2"/>
</dbReference>
<feature type="domain" description="ABC transporter" evidence="9">
    <location>
        <begin position="3"/>
        <end position="239"/>
    </location>
</feature>
<keyword evidence="4" id="KW-0677">Repeat</keyword>
<dbReference type="Proteomes" id="UP000676917">
    <property type="component" value="Unassembled WGS sequence"/>
</dbReference>
<dbReference type="InterPro" id="IPR003439">
    <property type="entry name" value="ABC_transporter-like_ATP-bd"/>
</dbReference>
<dbReference type="PANTHER" id="PTHR43790:SF9">
    <property type="entry name" value="GALACTOFURANOSE TRANSPORTER ATP-BINDING PROTEIN YTFR"/>
    <property type="match status" value="1"/>
</dbReference>
<evidence type="ECO:0000256" key="7">
    <source>
        <dbReference type="ARBA" id="ARBA00022967"/>
    </source>
</evidence>
<dbReference type="RefSeq" id="WP_212920474.1">
    <property type="nucleotide sequence ID" value="NZ_BORP01000002.1"/>
</dbReference>
<keyword evidence="6 10" id="KW-0067">ATP-binding</keyword>
<organism evidence="10 11">
    <name type="scientific">Ornithinibacillus bavariensis</name>
    <dbReference type="NCBI Taxonomy" id="545502"/>
    <lineage>
        <taxon>Bacteria</taxon>
        <taxon>Bacillati</taxon>
        <taxon>Bacillota</taxon>
        <taxon>Bacilli</taxon>
        <taxon>Bacillales</taxon>
        <taxon>Bacillaceae</taxon>
        <taxon>Ornithinibacillus</taxon>
    </lineage>
</organism>
<evidence type="ECO:0000256" key="4">
    <source>
        <dbReference type="ARBA" id="ARBA00022737"/>
    </source>
</evidence>
<sequence>MKIEMNTIRKSFGSNDVLKDVTFSVQGGEICALLGENGAGKSTLMNILGGVVRMDSGSILIDDKEVQFETPVDSLEAGIAFIHQELNLINDLPVYENMFLGREIKRKRGILDLEQMYDKTVEIFERMNVKLDPNTMVRDLDASYKQIVEICRAMMMNASIIIMDEPTTSLTETEIERVFAMMRTLQENNVGIIFISHKLNEVKEICNRYIVLRDGILVSTGNVSDVTNKDLASYMVGFDVRTESLRRNNIQEKDKEVLRVERLTDNCHFKDIHFSIHAGEIVGITGLLGDGRSELFQAIFGANSYESGKIFLEGKEVTIKDTYHAIQEGIAYLPRNRKENAIIKDMNIIENASIVTWPMFSNRGIINTTRHEQLFNEQQEALRIKMDKMTDNITSLSGGNQQKVVLSKWLAANPKVLILDNPTQGVDVGAKEDIYDIILKLAEENIAIIVLSSEAQEIIRVCDRALVMYHGVIKGEVRDEMMNEQIIMSLATGGELGEEKGVYQQ</sequence>
<gene>
    <name evidence="10" type="primary">rbsA_2</name>
    <name evidence="10" type="ORF">J43TS3_15980</name>
</gene>
<dbReference type="GO" id="GO:0005524">
    <property type="term" value="F:ATP binding"/>
    <property type="evidence" value="ECO:0007669"/>
    <property type="project" value="UniProtKB-KW"/>
</dbReference>
<keyword evidence="3" id="KW-1003">Cell membrane</keyword>
<evidence type="ECO:0000256" key="5">
    <source>
        <dbReference type="ARBA" id="ARBA00022741"/>
    </source>
</evidence>
<evidence type="ECO:0000313" key="10">
    <source>
        <dbReference type="EMBL" id="GIO26987.1"/>
    </source>
</evidence>
<comment type="subcellular location">
    <subcellularLocation>
        <location evidence="1">Cell membrane</location>
        <topology evidence="1">Peripheral membrane protein</topology>
    </subcellularLocation>
</comment>
<name>A0A919X6S8_9BACI</name>
<dbReference type="GO" id="GO:0016887">
    <property type="term" value="F:ATP hydrolysis activity"/>
    <property type="evidence" value="ECO:0007669"/>
    <property type="project" value="InterPro"/>
</dbReference>
<dbReference type="InterPro" id="IPR050107">
    <property type="entry name" value="ABC_carbohydrate_import_ATPase"/>
</dbReference>
<dbReference type="Pfam" id="PF00005">
    <property type="entry name" value="ABC_tran"/>
    <property type="match status" value="2"/>
</dbReference>
<dbReference type="InterPro" id="IPR027417">
    <property type="entry name" value="P-loop_NTPase"/>
</dbReference>
<evidence type="ECO:0000256" key="2">
    <source>
        <dbReference type="ARBA" id="ARBA00022448"/>
    </source>
</evidence>
<dbReference type="AlphaFoldDB" id="A0A919X6S8"/>
<dbReference type="EMBL" id="BORP01000002">
    <property type="protein sequence ID" value="GIO26987.1"/>
    <property type="molecule type" value="Genomic_DNA"/>
</dbReference>
<evidence type="ECO:0000256" key="3">
    <source>
        <dbReference type="ARBA" id="ARBA00022475"/>
    </source>
</evidence>
<evidence type="ECO:0000313" key="11">
    <source>
        <dbReference type="Proteomes" id="UP000676917"/>
    </source>
</evidence>
<proteinExistence type="predicted"/>
<reference evidence="10" key="1">
    <citation type="submission" date="2021-03" db="EMBL/GenBank/DDBJ databases">
        <title>Antimicrobial resistance genes in bacteria isolated from Japanese honey, and their potential for conferring macrolide and lincosamide resistance in the American foulbrood pathogen Paenibacillus larvae.</title>
        <authorList>
            <person name="Okamoto M."/>
            <person name="Kumagai M."/>
            <person name="Kanamori H."/>
            <person name="Takamatsu D."/>
        </authorList>
    </citation>
    <scope>NUCLEOTIDE SEQUENCE</scope>
    <source>
        <strain evidence="10">J43TS3</strain>
    </source>
</reference>
<evidence type="ECO:0000259" key="9">
    <source>
        <dbReference type="PROSITE" id="PS50893"/>
    </source>
</evidence>
<dbReference type="InterPro" id="IPR017871">
    <property type="entry name" value="ABC_transporter-like_CS"/>
</dbReference>
<evidence type="ECO:0000256" key="1">
    <source>
        <dbReference type="ARBA" id="ARBA00004202"/>
    </source>
</evidence>
<dbReference type="PROSITE" id="PS00211">
    <property type="entry name" value="ABC_TRANSPORTER_1"/>
    <property type="match status" value="1"/>
</dbReference>
<keyword evidence="2" id="KW-0813">Transport</keyword>
<dbReference type="PANTHER" id="PTHR43790">
    <property type="entry name" value="CARBOHYDRATE TRANSPORT ATP-BINDING PROTEIN MG119-RELATED"/>
    <property type="match status" value="1"/>
</dbReference>
<dbReference type="CDD" id="cd03216">
    <property type="entry name" value="ABC_Carb_Monos_I"/>
    <property type="match status" value="1"/>
</dbReference>
<evidence type="ECO:0000256" key="6">
    <source>
        <dbReference type="ARBA" id="ARBA00022840"/>
    </source>
</evidence>
<dbReference type="PROSITE" id="PS50893">
    <property type="entry name" value="ABC_TRANSPORTER_2"/>
    <property type="match status" value="2"/>
</dbReference>
<comment type="caution">
    <text evidence="10">The sequence shown here is derived from an EMBL/GenBank/DDBJ whole genome shotgun (WGS) entry which is preliminary data.</text>
</comment>